<evidence type="ECO:0000256" key="2">
    <source>
        <dbReference type="SAM" id="Phobius"/>
    </source>
</evidence>
<evidence type="ECO:0000313" key="3">
    <source>
        <dbReference type="EMBL" id="KAK5993065.1"/>
    </source>
</evidence>
<gene>
    <name evidence="3" type="ORF">PT974_06493</name>
</gene>
<dbReference type="Proteomes" id="UP001338125">
    <property type="component" value="Unassembled WGS sequence"/>
</dbReference>
<proteinExistence type="predicted"/>
<sequence>MIQLNSKSVVLLAVGLSALLVGLFIYYYIQFYTTCIMSNSSSASTHSNEPPRRRLFNRFNFNWLRRNRRRQRDEEEAAVHPPVYCVEDLEVPPPVYQRSRRSPPSDAELRTLREQLETLKHMRMSHFEPLEKTLHAAEIASLDSWIKYLENLMERRAARLAARAAATAKAEAEAEAKAAAEAKARAKARTRAVASSSSNPLSLMTRGPPGRFGRTF</sequence>
<accession>A0ABR0SMS8</accession>
<keyword evidence="2" id="KW-0812">Transmembrane</keyword>
<dbReference type="EMBL" id="JAVFKD010000012">
    <property type="protein sequence ID" value="KAK5993065.1"/>
    <property type="molecule type" value="Genomic_DNA"/>
</dbReference>
<feature type="transmembrane region" description="Helical" evidence="2">
    <location>
        <begin position="9"/>
        <end position="29"/>
    </location>
</feature>
<comment type="caution">
    <text evidence="3">The sequence shown here is derived from an EMBL/GenBank/DDBJ whole genome shotgun (WGS) entry which is preliminary data.</text>
</comment>
<keyword evidence="4" id="KW-1185">Reference proteome</keyword>
<evidence type="ECO:0000313" key="4">
    <source>
        <dbReference type="Proteomes" id="UP001338125"/>
    </source>
</evidence>
<protein>
    <submittedName>
        <fullName evidence="3">Uncharacterized protein</fullName>
    </submittedName>
</protein>
<reference evidence="3 4" key="1">
    <citation type="submission" date="2024-01" db="EMBL/GenBank/DDBJ databases">
        <title>Complete genome of Cladobotryum mycophilum ATHUM6906.</title>
        <authorList>
            <person name="Christinaki A.C."/>
            <person name="Myridakis A.I."/>
            <person name="Kouvelis V.N."/>
        </authorList>
    </citation>
    <scope>NUCLEOTIDE SEQUENCE [LARGE SCALE GENOMIC DNA]</scope>
    <source>
        <strain evidence="3 4">ATHUM6906</strain>
    </source>
</reference>
<feature type="compositionally biased region" description="Polar residues" evidence="1">
    <location>
        <begin position="193"/>
        <end position="202"/>
    </location>
</feature>
<name>A0ABR0SMS8_9HYPO</name>
<evidence type="ECO:0000256" key="1">
    <source>
        <dbReference type="SAM" id="MobiDB-lite"/>
    </source>
</evidence>
<keyword evidence="2" id="KW-0472">Membrane</keyword>
<organism evidence="3 4">
    <name type="scientific">Cladobotryum mycophilum</name>
    <dbReference type="NCBI Taxonomy" id="491253"/>
    <lineage>
        <taxon>Eukaryota</taxon>
        <taxon>Fungi</taxon>
        <taxon>Dikarya</taxon>
        <taxon>Ascomycota</taxon>
        <taxon>Pezizomycotina</taxon>
        <taxon>Sordariomycetes</taxon>
        <taxon>Hypocreomycetidae</taxon>
        <taxon>Hypocreales</taxon>
        <taxon>Hypocreaceae</taxon>
        <taxon>Cladobotryum</taxon>
    </lineage>
</organism>
<keyword evidence="2" id="KW-1133">Transmembrane helix</keyword>
<feature type="region of interest" description="Disordered" evidence="1">
    <location>
        <begin position="191"/>
        <end position="216"/>
    </location>
</feature>